<keyword evidence="1" id="KW-0472">Membrane</keyword>
<protein>
    <submittedName>
        <fullName evidence="2">Uncharacterized protein</fullName>
    </submittedName>
</protein>
<feature type="transmembrane region" description="Helical" evidence="1">
    <location>
        <begin position="43"/>
        <end position="64"/>
    </location>
</feature>
<dbReference type="Proteomes" id="UP000230564">
    <property type="component" value="Unassembled WGS sequence"/>
</dbReference>
<name>A0A2H0NE45_9BACT</name>
<keyword evidence="1" id="KW-1133">Transmembrane helix</keyword>
<evidence type="ECO:0000256" key="1">
    <source>
        <dbReference type="SAM" id="Phobius"/>
    </source>
</evidence>
<reference evidence="2 3" key="1">
    <citation type="submission" date="2017-09" db="EMBL/GenBank/DDBJ databases">
        <title>Depth-based differentiation of microbial function through sediment-hosted aquifers and enrichment of novel symbionts in the deep terrestrial subsurface.</title>
        <authorList>
            <person name="Probst A.J."/>
            <person name="Ladd B."/>
            <person name="Jarett J.K."/>
            <person name="Geller-Mcgrath D.E."/>
            <person name="Sieber C.M."/>
            <person name="Emerson J.B."/>
            <person name="Anantharaman K."/>
            <person name="Thomas B.C."/>
            <person name="Malmstrom R."/>
            <person name="Stieglmeier M."/>
            <person name="Klingl A."/>
            <person name="Woyke T."/>
            <person name="Ryan C.M."/>
            <person name="Banfield J.F."/>
        </authorList>
    </citation>
    <scope>NUCLEOTIDE SEQUENCE [LARGE SCALE GENOMIC DNA]</scope>
    <source>
        <strain evidence="2">CG11_big_fil_rev_8_21_14_0_20_36_20</strain>
    </source>
</reference>
<organism evidence="2 3">
    <name type="scientific">Candidatus Komeilibacteria bacterium CG11_big_fil_rev_8_21_14_0_20_36_20</name>
    <dbReference type="NCBI Taxonomy" id="1974477"/>
    <lineage>
        <taxon>Bacteria</taxon>
        <taxon>Candidatus Komeiliibacteriota</taxon>
    </lineage>
</organism>
<evidence type="ECO:0000313" key="3">
    <source>
        <dbReference type="Proteomes" id="UP000230564"/>
    </source>
</evidence>
<dbReference type="AlphaFoldDB" id="A0A2H0NE45"/>
<dbReference type="EMBL" id="PCWQ01000007">
    <property type="protein sequence ID" value="PIR07162.1"/>
    <property type="molecule type" value="Genomic_DNA"/>
</dbReference>
<feature type="transmembrane region" description="Helical" evidence="1">
    <location>
        <begin position="21"/>
        <end position="37"/>
    </location>
</feature>
<accession>A0A2H0NE45</accession>
<gene>
    <name evidence="2" type="ORF">COV55_01910</name>
</gene>
<proteinExistence type="predicted"/>
<evidence type="ECO:0000313" key="2">
    <source>
        <dbReference type="EMBL" id="PIR07162.1"/>
    </source>
</evidence>
<comment type="caution">
    <text evidence="2">The sequence shown here is derived from an EMBL/GenBank/DDBJ whole genome shotgun (WGS) entry which is preliminary data.</text>
</comment>
<keyword evidence="1" id="KW-0812">Transmembrane</keyword>
<sequence>MEYNLIKTKQMSKKCNNATGGAVYGFGFIGAVVYYIQHADSFWVGVLGVLKAIVWPAILVYKLLGFL</sequence>